<evidence type="ECO:0000313" key="12">
    <source>
        <dbReference type="EMBL" id="KAI1612119.1"/>
    </source>
</evidence>
<dbReference type="SUPFAM" id="SSF81338">
    <property type="entry name" value="Aquaporin-like"/>
    <property type="match status" value="1"/>
</dbReference>
<dbReference type="InterPro" id="IPR023271">
    <property type="entry name" value="Aquaporin-like"/>
</dbReference>
<comment type="subcellular location">
    <subcellularLocation>
        <location evidence="1">Membrane</location>
        <topology evidence="1">Multi-pass membrane protein</topology>
    </subcellularLocation>
</comment>
<keyword evidence="13" id="KW-1185">Reference proteome</keyword>
<feature type="transmembrane region" description="Helical" evidence="11">
    <location>
        <begin position="248"/>
        <end position="267"/>
    </location>
</feature>
<evidence type="ECO:0000256" key="5">
    <source>
        <dbReference type="ARBA" id="ARBA00022737"/>
    </source>
</evidence>
<keyword evidence="3 9" id="KW-0813">Transport</keyword>
<feature type="transmembrane region" description="Helical" evidence="11">
    <location>
        <begin position="203"/>
        <end position="228"/>
    </location>
</feature>
<dbReference type="Pfam" id="PF00230">
    <property type="entry name" value="MIP"/>
    <property type="match status" value="1"/>
</dbReference>
<feature type="compositionally biased region" description="Basic and acidic residues" evidence="10">
    <location>
        <begin position="18"/>
        <end position="42"/>
    </location>
</feature>
<accession>A0AAN6DSZ6</accession>
<dbReference type="GO" id="GO:0005886">
    <property type="term" value="C:plasma membrane"/>
    <property type="evidence" value="ECO:0007669"/>
    <property type="project" value="TreeGrafter"/>
</dbReference>
<feature type="transmembrane region" description="Helical" evidence="11">
    <location>
        <begin position="177"/>
        <end position="196"/>
    </location>
</feature>
<feature type="compositionally biased region" description="Basic and acidic residues" evidence="10">
    <location>
        <begin position="283"/>
        <end position="293"/>
    </location>
</feature>
<evidence type="ECO:0000256" key="9">
    <source>
        <dbReference type="RuleBase" id="RU000477"/>
    </source>
</evidence>
<reference evidence="12" key="1">
    <citation type="journal article" date="2022" name="bioRxiv">
        <title>Deciphering the potential niche of two novel black yeast fungi from a biological soil crust based on their genomes, phenotypes, and melanin regulation.</title>
        <authorList>
            <consortium name="DOE Joint Genome Institute"/>
            <person name="Carr E.C."/>
            <person name="Barton Q."/>
            <person name="Grambo S."/>
            <person name="Sullivan M."/>
            <person name="Renfro C.M."/>
            <person name="Kuo A."/>
            <person name="Pangilinan J."/>
            <person name="Lipzen A."/>
            <person name="Keymanesh K."/>
            <person name="Savage E."/>
            <person name="Barry K."/>
            <person name="Grigoriev I.V."/>
            <person name="Riekhof W.R."/>
            <person name="Harris S.S."/>
        </authorList>
    </citation>
    <scope>NUCLEOTIDE SEQUENCE</scope>
    <source>
        <strain evidence="12">JF 03-4F</strain>
    </source>
</reference>
<evidence type="ECO:0000256" key="7">
    <source>
        <dbReference type="ARBA" id="ARBA00023136"/>
    </source>
</evidence>
<evidence type="ECO:0000313" key="13">
    <source>
        <dbReference type="Proteomes" id="UP001203852"/>
    </source>
</evidence>
<keyword evidence="7 11" id="KW-0472">Membrane</keyword>
<keyword evidence="6 11" id="KW-1133">Transmembrane helix</keyword>
<dbReference type="GO" id="GO:0015250">
    <property type="term" value="F:water channel activity"/>
    <property type="evidence" value="ECO:0007669"/>
    <property type="project" value="TreeGrafter"/>
</dbReference>
<dbReference type="PRINTS" id="PR00783">
    <property type="entry name" value="MINTRINSICP"/>
</dbReference>
<evidence type="ECO:0000256" key="1">
    <source>
        <dbReference type="ARBA" id="ARBA00004141"/>
    </source>
</evidence>
<evidence type="ECO:0000256" key="8">
    <source>
        <dbReference type="ARBA" id="ARBA00034651"/>
    </source>
</evidence>
<proteinExistence type="inferred from homology"/>
<dbReference type="AlphaFoldDB" id="A0AAN6DSZ6"/>
<dbReference type="PANTHER" id="PTHR19139">
    <property type="entry name" value="AQUAPORIN TRANSPORTER"/>
    <property type="match status" value="1"/>
</dbReference>
<evidence type="ECO:0000256" key="2">
    <source>
        <dbReference type="ARBA" id="ARBA00006175"/>
    </source>
</evidence>
<feature type="transmembrane region" description="Helical" evidence="11">
    <location>
        <begin position="86"/>
        <end position="109"/>
    </location>
</feature>
<evidence type="ECO:0000256" key="11">
    <source>
        <dbReference type="SAM" id="Phobius"/>
    </source>
</evidence>
<feature type="transmembrane region" description="Helical" evidence="11">
    <location>
        <begin position="136"/>
        <end position="157"/>
    </location>
</feature>
<feature type="region of interest" description="Disordered" evidence="10">
    <location>
        <begin position="281"/>
        <end position="304"/>
    </location>
</feature>
<comment type="catalytic activity">
    <reaction evidence="8">
        <text>H2O(in) = H2O(out)</text>
        <dbReference type="Rhea" id="RHEA:29667"/>
        <dbReference type="ChEBI" id="CHEBI:15377"/>
    </reaction>
</comment>
<dbReference type="Proteomes" id="UP001203852">
    <property type="component" value="Unassembled WGS sequence"/>
</dbReference>
<feature type="transmembrane region" description="Helical" evidence="11">
    <location>
        <begin position="53"/>
        <end position="74"/>
    </location>
</feature>
<sequence>MPRDFPPESLRGSRTMRKSSDTARDQRVRHQPFDGVHEERQKESKMKTMRQHIIAMIGEFAGTFMFLWFSFAIAQTSSATGTVAGTPAAVTLTSLGFGFSLLVNVWAFYRISGGLFNPAVTLAMVITGNLPWFRGLLLLPMQLLGAIVAAALVKVMIPIPLAINTELSNGTTPAQGVFIEMFLTALLVFTILMLAAEKHYATFMAPVGIGLALFVAMMAGVHWTGASLNPARSFGPAVAQPHFPGSHWVYWVGPLLGGLLAAGYYQFCKFFKYEEANPGQDAIDEKEKDKESEGAQAPEHPPRG</sequence>
<dbReference type="Gene3D" id="1.20.1080.10">
    <property type="entry name" value="Glycerol uptake facilitator protein"/>
    <property type="match status" value="1"/>
</dbReference>
<gene>
    <name evidence="12" type="ORF">EDD36DRAFT_275191</name>
</gene>
<feature type="region of interest" description="Disordered" evidence="10">
    <location>
        <begin position="1"/>
        <end position="42"/>
    </location>
</feature>
<protein>
    <submittedName>
        <fullName evidence="12">Aquaporin rerated protein</fullName>
    </submittedName>
</protein>
<evidence type="ECO:0000256" key="4">
    <source>
        <dbReference type="ARBA" id="ARBA00022692"/>
    </source>
</evidence>
<dbReference type="FunFam" id="1.20.1080.10:FF:000014">
    <property type="entry name" value="Aquaporin 1"/>
    <property type="match status" value="1"/>
</dbReference>
<keyword evidence="4 9" id="KW-0812">Transmembrane</keyword>
<organism evidence="12 13">
    <name type="scientific">Exophiala viscosa</name>
    <dbReference type="NCBI Taxonomy" id="2486360"/>
    <lineage>
        <taxon>Eukaryota</taxon>
        <taxon>Fungi</taxon>
        <taxon>Dikarya</taxon>
        <taxon>Ascomycota</taxon>
        <taxon>Pezizomycotina</taxon>
        <taxon>Eurotiomycetes</taxon>
        <taxon>Chaetothyriomycetidae</taxon>
        <taxon>Chaetothyriales</taxon>
        <taxon>Herpotrichiellaceae</taxon>
        <taxon>Exophiala</taxon>
    </lineage>
</organism>
<evidence type="ECO:0000256" key="6">
    <source>
        <dbReference type="ARBA" id="ARBA00022989"/>
    </source>
</evidence>
<evidence type="ECO:0000256" key="3">
    <source>
        <dbReference type="ARBA" id="ARBA00022448"/>
    </source>
</evidence>
<dbReference type="InterPro" id="IPR000425">
    <property type="entry name" value="MIP"/>
</dbReference>
<dbReference type="EMBL" id="MU404355">
    <property type="protein sequence ID" value="KAI1612119.1"/>
    <property type="molecule type" value="Genomic_DNA"/>
</dbReference>
<evidence type="ECO:0000256" key="10">
    <source>
        <dbReference type="SAM" id="MobiDB-lite"/>
    </source>
</evidence>
<dbReference type="PANTHER" id="PTHR19139:SF283">
    <property type="entry name" value="AQUAPORIN"/>
    <property type="match status" value="1"/>
</dbReference>
<comment type="similarity">
    <text evidence="2 9">Belongs to the MIP/aquaporin (TC 1.A.8) family.</text>
</comment>
<name>A0AAN6DSZ6_9EURO</name>
<comment type="caution">
    <text evidence="12">The sequence shown here is derived from an EMBL/GenBank/DDBJ whole genome shotgun (WGS) entry which is preliminary data.</text>
</comment>
<dbReference type="InterPro" id="IPR034294">
    <property type="entry name" value="Aquaporin_transptr"/>
</dbReference>
<keyword evidence="5" id="KW-0677">Repeat</keyword>